<reference evidence="2 3" key="1">
    <citation type="submission" date="2010-12" db="EMBL/GenBank/DDBJ databases">
        <authorList>
            <person name="Muzny D."/>
            <person name="Qin X."/>
            <person name="Deng J."/>
            <person name="Jiang H."/>
            <person name="Liu Y."/>
            <person name="Qu J."/>
            <person name="Song X.-Z."/>
            <person name="Zhang L."/>
            <person name="Thornton R."/>
            <person name="Coyle M."/>
            <person name="Francisco L."/>
            <person name="Jackson L."/>
            <person name="Javaid M."/>
            <person name="Korchina V."/>
            <person name="Kovar C."/>
            <person name="Mata R."/>
            <person name="Mathew T."/>
            <person name="Ngo R."/>
            <person name="Nguyen L."/>
            <person name="Nguyen N."/>
            <person name="Okwuonu G."/>
            <person name="Ongeri F."/>
            <person name="Pham C."/>
            <person name="Simmons D."/>
            <person name="Wilczek-Boney K."/>
            <person name="Hale W."/>
            <person name="Jakkamsetti A."/>
            <person name="Pham P."/>
            <person name="Ruth R."/>
            <person name="San Lucas F."/>
            <person name="Warren J."/>
            <person name="Zhang J."/>
            <person name="Zhao Z."/>
            <person name="Zhou C."/>
            <person name="Zhu D."/>
            <person name="Lee S."/>
            <person name="Bess C."/>
            <person name="Blankenburg K."/>
            <person name="Forbes L."/>
            <person name="Fu Q."/>
            <person name="Gubbala S."/>
            <person name="Hirani K."/>
            <person name="Jayaseelan J.C."/>
            <person name="Lara F."/>
            <person name="Munidasa M."/>
            <person name="Palculict T."/>
            <person name="Patil S."/>
            <person name="Pu L.-L."/>
            <person name="Saada N."/>
            <person name="Tang L."/>
            <person name="Weissenberger G."/>
            <person name="Zhu Y."/>
            <person name="Hemphill L."/>
            <person name="Shang Y."/>
            <person name="Youmans B."/>
            <person name="Ayvaz T."/>
            <person name="Ross M."/>
            <person name="Santibanez J."/>
            <person name="Aqrawi P."/>
            <person name="Gross S."/>
            <person name="Joshi V."/>
            <person name="Fowler G."/>
            <person name="Nazareth L."/>
            <person name="Reid J."/>
            <person name="Worley K."/>
            <person name="Petrosino J."/>
            <person name="Highlander S."/>
            <person name="Gibbs R."/>
        </authorList>
    </citation>
    <scope>NUCLEOTIDE SEQUENCE [LARGE SCALE GENOMIC DNA]</scope>
    <source>
        <strain evidence="3">DSM 15952 / CCUG 50447 / LMG 22039 / TP 1.5</strain>
    </source>
</reference>
<dbReference type="eggNOG" id="COG1574">
    <property type="taxonomic scope" value="Bacteria"/>
</dbReference>
<dbReference type="Gene3D" id="2.30.40.10">
    <property type="entry name" value="Urease, subunit C, domain 1"/>
    <property type="match status" value="1"/>
</dbReference>
<dbReference type="Pfam" id="PF07969">
    <property type="entry name" value="Amidohydro_3"/>
    <property type="match status" value="1"/>
</dbReference>
<dbReference type="InterPro" id="IPR032466">
    <property type="entry name" value="Metal_Hydrolase"/>
</dbReference>
<evidence type="ECO:0000313" key="2">
    <source>
        <dbReference type="EMBL" id="EFU73591.1"/>
    </source>
</evidence>
<dbReference type="SUPFAM" id="SSF51556">
    <property type="entry name" value="Metallo-dependent hydrolases"/>
    <property type="match status" value="1"/>
</dbReference>
<proteinExistence type="predicted"/>
<dbReference type="PATRIC" id="fig|888064.11.peg.160"/>
<comment type="caution">
    <text evidence="2">The sequence shown here is derived from an EMBL/GenBank/DDBJ whole genome shotgun (WGS) entry which is preliminary data.</text>
</comment>
<evidence type="ECO:0000313" key="3">
    <source>
        <dbReference type="Proteomes" id="UP000010296"/>
    </source>
</evidence>
<sequence length="533" mass="59407">MEGKMRKIIHSNAIFDVHTETVFNGYIVIMNDVIEAVVNQKNWTDDFSGEFFEFGDNMIVPGFIDAHIHFYLSALLHSGKIKSITGQSEVEVANQVDTIATVNGWKIGIGWFSSDFGQNIYPTHHSIDKVCNDTPVMLISGDAHSVWFNQSALDSLAITTQALPTDLSGEALQDQDGLTGCFTEAIAIHYLAKVLQPFKKSAAKDYLTYMKRLNQIGITSIADVALSGESWDEFIYPEIYEAIKGEATVRVSFYPAMRQETTHLTQLAHQFQDDWVQFGGVKQFFDGVTSTHTAYLKQEYATPYFKNDVGGPLLPIEKMRALILQANQMGWPIRIHTIGDQAIHSALCFYQESAQMYPLKSGVYNTLEHLEVMDPNDLPLTDQEHLVISVQPSHLLVGYETLDEEVGPDRASKMFPFHSLLRANGRLAFGTDSPVVVDVTPMDTIYYASSRRGKNGLPEQPLMPHEKLTVGQAIVAHTLGAAKAISREDLGEISSGKKADLCVLSKNLLALQEDEWSDCSVLRTMISGNWVWM</sequence>
<evidence type="ECO:0000259" key="1">
    <source>
        <dbReference type="Pfam" id="PF07969"/>
    </source>
</evidence>
<dbReference type="InterPro" id="IPR013108">
    <property type="entry name" value="Amidohydro_3"/>
</dbReference>
<protein>
    <submittedName>
        <fullName evidence="2">Amidohydrolase family protein</fullName>
    </submittedName>
</protein>
<dbReference type="PANTHER" id="PTHR22642">
    <property type="entry name" value="IMIDAZOLONEPROPIONASE"/>
    <property type="match status" value="1"/>
</dbReference>
<gene>
    <name evidence="2" type="ORF">HMPREF9088_1707</name>
</gene>
<dbReference type="InterPro" id="IPR011059">
    <property type="entry name" value="Metal-dep_hydrolase_composite"/>
</dbReference>
<dbReference type="GO" id="GO:0016810">
    <property type="term" value="F:hydrolase activity, acting on carbon-nitrogen (but not peptide) bonds"/>
    <property type="evidence" value="ECO:0007669"/>
    <property type="project" value="InterPro"/>
</dbReference>
<dbReference type="HOGENOM" id="CLU_009942_3_1_9"/>
<dbReference type="Gene3D" id="3.10.310.70">
    <property type="match status" value="1"/>
</dbReference>
<keyword evidence="2" id="KW-0378">Hydrolase</keyword>
<dbReference type="SUPFAM" id="SSF51338">
    <property type="entry name" value="Composite domain of metallo-dependent hydrolases"/>
    <property type="match status" value="1"/>
</dbReference>
<dbReference type="EMBL" id="AEPV01000066">
    <property type="protein sequence ID" value="EFU73591.1"/>
    <property type="molecule type" value="Genomic_DNA"/>
</dbReference>
<dbReference type="Gene3D" id="3.20.20.140">
    <property type="entry name" value="Metal-dependent hydrolases"/>
    <property type="match status" value="1"/>
</dbReference>
<organism evidence="2 3">
    <name type="scientific">Enterococcus italicus (strain DSM 15952 / CCUG 50447 / LMG 22039 / TP 1.5)</name>
    <dbReference type="NCBI Taxonomy" id="888064"/>
    <lineage>
        <taxon>Bacteria</taxon>
        <taxon>Bacillati</taxon>
        <taxon>Bacillota</taxon>
        <taxon>Bacilli</taxon>
        <taxon>Lactobacillales</taxon>
        <taxon>Enterococcaceae</taxon>
        <taxon>Enterococcus</taxon>
    </lineage>
</organism>
<dbReference type="AlphaFoldDB" id="E6LH67"/>
<keyword evidence="3" id="KW-1185">Reference proteome</keyword>
<dbReference type="Proteomes" id="UP000010296">
    <property type="component" value="Unassembled WGS sequence"/>
</dbReference>
<name>E6LH67_ENTI1</name>
<dbReference type="PANTHER" id="PTHR22642:SF2">
    <property type="entry name" value="PROTEIN LONG AFTER FAR-RED 3"/>
    <property type="match status" value="1"/>
</dbReference>
<accession>E6LH67</accession>
<dbReference type="STRING" id="888064.HMPREF9088_1707"/>
<feature type="domain" description="Amidohydrolase 3" evidence="1">
    <location>
        <begin position="57"/>
        <end position="531"/>
    </location>
</feature>